<dbReference type="PANTHER" id="PTHR30217:SF11">
    <property type="entry name" value="UBIQUINONE BIOSYNTHESIS PROTEIN UBIV"/>
    <property type="match status" value="1"/>
</dbReference>
<proteinExistence type="inferred from homology"/>
<gene>
    <name evidence="1" type="primary">ubiV</name>
    <name evidence="2" type="ORF">SAMN05192570_2947</name>
</gene>
<comment type="similarity">
    <text evidence="1">Belongs to the peptidase U32 family. UbiV subfamily.</text>
</comment>
<dbReference type="OrthoDB" id="8523349at2"/>
<keyword evidence="2" id="KW-0378">Hydrolase</keyword>
<evidence type="ECO:0000313" key="2">
    <source>
        <dbReference type="EMBL" id="SFS83764.1"/>
    </source>
</evidence>
<dbReference type="GO" id="GO:0006508">
    <property type="term" value="P:proteolysis"/>
    <property type="evidence" value="ECO:0007669"/>
    <property type="project" value="UniProtKB-KW"/>
</dbReference>
<dbReference type="AlphaFoldDB" id="A0A1I6T3B2"/>
<dbReference type="GO" id="GO:0006744">
    <property type="term" value="P:ubiquinone biosynthetic process"/>
    <property type="evidence" value="ECO:0007669"/>
    <property type="project" value="UniProtKB-UniRule"/>
</dbReference>
<keyword evidence="1" id="KW-0004">4Fe-4S</keyword>
<feature type="binding site" evidence="1">
    <location>
        <position position="193"/>
    </location>
    <ligand>
        <name>[4Fe-4S] cluster</name>
        <dbReference type="ChEBI" id="CHEBI:49883"/>
    </ligand>
</feature>
<keyword evidence="2" id="KW-0645">Protease</keyword>
<dbReference type="NCBIfam" id="NF011991">
    <property type="entry name" value="PRK15447.1"/>
    <property type="match status" value="1"/>
</dbReference>
<feature type="binding site" evidence="1">
    <location>
        <position position="176"/>
    </location>
    <ligand>
        <name>[4Fe-4S] cluster</name>
        <dbReference type="ChEBI" id="CHEBI:49883"/>
    </ligand>
</feature>
<dbReference type="InterPro" id="IPR001539">
    <property type="entry name" value="Peptidase_U32"/>
</dbReference>
<feature type="binding site" evidence="1">
    <location>
        <position position="189"/>
    </location>
    <ligand>
        <name>[4Fe-4S] cluster</name>
        <dbReference type="ChEBI" id="CHEBI:49883"/>
    </ligand>
</feature>
<dbReference type="Proteomes" id="UP000198788">
    <property type="component" value="Unassembled WGS sequence"/>
</dbReference>
<organism evidence="2 3">
    <name type="scientific">Brevundimonas viscosa</name>
    <dbReference type="NCBI Taxonomy" id="871741"/>
    <lineage>
        <taxon>Bacteria</taxon>
        <taxon>Pseudomonadati</taxon>
        <taxon>Pseudomonadota</taxon>
        <taxon>Alphaproteobacteria</taxon>
        <taxon>Caulobacterales</taxon>
        <taxon>Caulobacteraceae</taxon>
        <taxon>Brevundimonas</taxon>
    </lineage>
</organism>
<dbReference type="EMBL" id="FOZV01000007">
    <property type="protein sequence ID" value="SFS83764.1"/>
    <property type="molecule type" value="Genomic_DNA"/>
</dbReference>
<comment type="function">
    <text evidence="1">Required for O(2)-independent ubiquinone (coenzyme Q) biosynthesis. Together with UbiU, is essential for the C6-hydroxylation reaction in the oxygen-independent ubiquinone biosynthesis pathway.</text>
</comment>
<comment type="cofactor">
    <cofactor evidence="1">
        <name>[4Fe-4S] cluster</name>
        <dbReference type="ChEBI" id="CHEBI:49883"/>
    </cofactor>
</comment>
<dbReference type="GO" id="GO:0046872">
    <property type="term" value="F:metal ion binding"/>
    <property type="evidence" value="ECO:0007669"/>
    <property type="project" value="UniProtKB-KW"/>
</dbReference>
<dbReference type="InterPro" id="IPR051454">
    <property type="entry name" value="RNA/ubiquinone_mod_enzymes"/>
</dbReference>
<dbReference type="InterPro" id="IPR043693">
    <property type="entry name" value="UbiV"/>
</dbReference>
<accession>A0A1I6T3B2</accession>
<dbReference type="RefSeq" id="WP_092312490.1">
    <property type="nucleotide sequence ID" value="NZ_FOZV01000007.1"/>
</dbReference>
<protein>
    <recommendedName>
        <fullName evidence="1">Ubiquinone biosynthesis protein UbiV</fullName>
    </recommendedName>
</protein>
<keyword evidence="1" id="KW-0479">Metal-binding</keyword>
<keyword evidence="1" id="KW-0411">Iron-sulfur</keyword>
<keyword evidence="3" id="KW-1185">Reference proteome</keyword>
<evidence type="ECO:0000256" key="1">
    <source>
        <dbReference type="HAMAP-Rule" id="MF_02233"/>
    </source>
</evidence>
<dbReference type="PANTHER" id="PTHR30217">
    <property type="entry name" value="PEPTIDASE U32 FAMILY"/>
    <property type="match status" value="1"/>
</dbReference>
<evidence type="ECO:0000313" key="3">
    <source>
        <dbReference type="Proteomes" id="UP000198788"/>
    </source>
</evidence>
<sequence length="301" mass="31422">MTRPAIGLTLGPLLFHWSPPRIVDFYARIADEAPVDRVYLGEVVCGKRAPLAAHALAEAAERLTSAGKEVVWSGLALPASVRDRRGIAALAETPELVEVNDISGLLDRSAPFVAGPLLNVYNEAAAQELVERGCVRLCANVELSLEAVGAIARACPGLEIELFAFGRVPLALSGRCYHARHHGLHKDSCQFVCGWDADGLRLSTLEGRGFLAVNGVQTLSDGVQLADVDPAALADAGVAALRLSPHTTDMAAVASAFRAFLDGGVDAGGLRGRVDALGLPGPIINGYLHGAAGMASVEARP</sequence>
<dbReference type="GO" id="GO:0051539">
    <property type="term" value="F:4 iron, 4 sulfur cluster binding"/>
    <property type="evidence" value="ECO:0007669"/>
    <property type="project" value="UniProtKB-UniRule"/>
</dbReference>
<feature type="binding site" evidence="1">
    <location>
        <position position="45"/>
    </location>
    <ligand>
        <name>[4Fe-4S] cluster</name>
        <dbReference type="ChEBI" id="CHEBI:49883"/>
    </ligand>
</feature>
<comment type="subunit">
    <text evidence="1">Forms a heterodimer with UbiU.</text>
</comment>
<keyword evidence="1" id="KW-0408">Iron</keyword>
<reference evidence="3" key="1">
    <citation type="submission" date="2016-10" db="EMBL/GenBank/DDBJ databases">
        <authorList>
            <person name="Varghese N."/>
            <person name="Submissions S."/>
        </authorList>
    </citation>
    <scope>NUCLEOTIDE SEQUENCE [LARGE SCALE GENOMIC DNA]</scope>
    <source>
        <strain evidence="3">CGMCC 1.10683</strain>
    </source>
</reference>
<dbReference type="GO" id="GO:0008233">
    <property type="term" value="F:peptidase activity"/>
    <property type="evidence" value="ECO:0007669"/>
    <property type="project" value="UniProtKB-KW"/>
</dbReference>
<name>A0A1I6T3B2_9CAUL</name>
<dbReference type="HAMAP" id="MF_02233">
    <property type="entry name" value="UbiV"/>
    <property type="match status" value="1"/>
</dbReference>
<dbReference type="Pfam" id="PF01136">
    <property type="entry name" value="Peptidase_U32"/>
    <property type="match status" value="1"/>
</dbReference>
<dbReference type="UniPathway" id="UPA00232"/>
<dbReference type="STRING" id="871741.SAMN05192570_2947"/>
<keyword evidence="1" id="KW-0831">Ubiquinone biosynthesis</keyword>
<comment type="pathway">
    <text evidence="1">Cofactor biosynthesis; ubiquinone biosynthesis.</text>
</comment>